<sequence>MNDFIKLYERRNRIKTFLMALTALLLSLLAISVFTSCVYDDYGPGTANDDSETYLNLSFLTSSPTESRAAMSRADDFDSNPANPATESSIHSIRVWAFNSNSTGDDAIAVSYREEILTTPVNGETAVKTVSMKIPRKSGGNELENLDLFILANAESIKGIFPDNTANKMLTRKQLKEMVIKSQFGINGEGKAQASEVPATGLPLSRVITHISVADHVADTETAAAAKSVIIPLVRAVSKLHFFFARKADGGTEEALITKIELDEDIIPQASYVFPDATTYAYRETAGLISTQYNGTTTYVHSKVMLGGVSNRYITSVADPTTFHRGSSEKAAEYMTRLDGANFVSQHRTYLRESNRPITGRIYFKLSEDSPEQSTTFTIPSNMKPAARNHELVVYAYFLEGGKLQINPTVLDWEDGGKYNYVDKVEIHTVVEGDYQTHDGGIQVAFNEPTWGPKITFENIYTGGRKWILQSNNPVFGFVIAGDESGEIKNTLEGNGNKETISFYVVPKKILDMANPHNYHANVFLTIVPSNKALINVGEGEEKLPGTSTEISFVQVK</sequence>
<dbReference type="EMBL" id="SGVY01000008">
    <property type="protein sequence ID" value="TFH83022.1"/>
    <property type="molecule type" value="Genomic_DNA"/>
</dbReference>
<evidence type="ECO:0000313" key="1">
    <source>
        <dbReference type="EMBL" id="TFH83022.1"/>
    </source>
</evidence>
<dbReference type="OrthoDB" id="1081503at2"/>
<comment type="caution">
    <text evidence="1">The sequence shown here is derived from an EMBL/GenBank/DDBJ whole genome shotgun (WGS) entry which is preliminary data.</text>
</comment>
<gene>
    <name evidence="1" type="ORF">EXN75_04535</name>
</gene>
<reference evidence="1 2" key="1">
    <citation type="submission" date="2019-02" db="EMBL/GenBank/DDBJ databases">
        <title>Draft Genome Sequence of the Prevotella sp. BCRC 81118, Isolated from Human Feces.</title>
        <authorList>
            <person name="Huang C.-H."/>
        </authorList>
    </citation>
    <scope>NUCLEOTIDE SEQUENCE [LARGE SCALE GENOMIC DNA]</scope>
    <source>
        <strain evidence="1 2">BCRC 81118</strain>
    </source>
</reference>
<keyword evidence="2" id="KW-1185">Reference proteome</keyword>
<evidence type="ECO:0008006" key="3">
    <source>
        <dbReference type="Google" id="ProtNLM"/>
    </source>
</evidence>
<dbReference type="AlphaFoldDB" id="A0A4Y8VR01"/>
<organism evidence="1 2">
    <name type="scientific">Segatella hominis</name>
    <dbReference type="NCBI Taxonomy" id="2518605"/>
    <lineage>
        <taxon>Bacteria</taxon>
        <taxon>Pseudomonadati</taxon>
        <taxon>Bacteroidota</taxon>
        <taxon>Bacteroidia</taxon>
        <taxon>Bacteroidales</taxon>
        <taxon>Prevotellaceae</taxon>
        <taxon>Segatella</taxon>
    </lineage>
</organism>
<protein>
    <recommendedName>
        <fullName evidence="3">DUF4906 domain-containing protein</fullName>
    </recommendedName>
</protein>
<dbReference type="RefSeq" id="WP_134842936.1">
    <property type="nucleotide sequence ID" value="NZ_SGVY01000008.1"/>
</dbReference>
<accession>A0A4Y8VR01</accession>
<name>A0A4Y8VR01_9BACT</name>
<dbReference type="GeneID" id="302994560"/>
<evidence type="ECO:0000313" key="2">
    <source>
        <dbReference type="Proteomes" id="UP000297872"/>
    </source>
</evidence>
<proteinExistence type="predicted"/>
<dbReference type="Proteomes" id="UP000297872">
    <property type="component" value="Unassembled WGS sequence"/>
</dbReference>